<dbReference type="EMBL" id="KN398054">
    <property type="protein sequence ID" value="KHG12658.1"/>
    <property type="molecule type" value="Genomic_DNA"/>
</dbReference>
<keyword evidence="2" id="KW-1185">Reference proteome</keyword>
<dbReference type="Proteomes" id="UP000032142">
    <property type="component" value="Unassembled WGS sequence"/>
</dbReference>
<reference evidence="2" key="1">
    <citation type="submission" date="2014-09" db="EMBL/GenBank/DDBJ databases">
        <authorList>
            <person name="Mudge J."/>
            <person name="Ramaraj T."/>
            <person name="Lindquist I.E."/>
            <person name="Bharti A.K."/>
            <person name="Sundararajan A."/>
            <person name="Cameron C.T."/>
            <person name="Woodward J.E."/>
            <person name="May G.D."/>
            <person name="Brubaker C."/>
            <person name="Broadhvest J."/>
            <person name="Wilkins T.A."/>
        </authorList>
    </citation>
    <scope>NUCLEOTIDE SEQUENCE</scope>
    <source>
        <strain evidence="2">cv. AKA8401</strain>
    </source>
</reference>
<gene>
    <name evidence="1" type="ORF">F383_16714</name>
</gene>
<evidence type="ECO:0000313" key="1">
    <source>
        <dbReference type="EMBL" id="KHG12658.1"/>
    </source>
</evidence>
<protein>
    <submittedName>
        <fullName evidence="1">Uncharacterized protein</fullName>
    </submittedName>
</protein>
<dbReference type="AlphaFoldDB" id="A0A0B0NDM7"/>
<proteinExistence type="predicted"/>
<accession>A0A0B0NDM7</accession>
<name>A0A0B0NDM7_GOSAR</name>
<evidence type="ECO:0000313" key="2">
    <source>
        <dbReference type="Proteomes" id="UP000032142"/>
    </source>
</evidence>
<sequence length="18" mass="2218">MRKWLIYVFSIVLISFVC</sequence>
<organism evidence="1 2">
    <name type="scientific">Gossypium arboreum</name>
    <name type="common">Tree cotton</name>
    <name type="synonym">Gossypium nanking</name>
    <dbReference type="NCBI Taxonomy" id="29729"/>
    <lineage>
        <taxon>Eukaryota</taxon>
        <taxon>Viridiplantae</taxon>
        <taxon>Streptophyta</taxon>
        <taxon>Embryophyta</taxon>
        <taxon>Tracheophyta</taxon>
        <taxon>Spermatophyta</taxon>
        <taxon>Magnoliopsida</taxon>
        <taxon>eudicotyledons</taxon>
        <taxon>Gunneridae</taxon>
        <taxon>Pentapetalae</taxon>
        <taxon>rosids</taxon>
        <taxon>malvids</taxon>
        <taxon>Malvales</taxon>
        <taxon>Malvaceae</taxon>
        <taxon>Malvoideae</taxon>
        <taxon>Gossypium</taxon>
    </lineage>
</organism>